<reference evidence="2" key="1">
    <citation type="submission" date="2020-05" db="EMBL/GenBank/DDBJ databases">
        <title>Mycena genomes resolve the evolution of fungal bioluminescence.</title>
        <authorList>
            <person name="Tsai I.J."/>
        </authorList>
    </citation>
    <scope>NUCLEOTIDE SEQUENCE</scope>
    <source>
        <strain evidence="2">CCC161011</strain>
    </source>
</reference>
<feature type="region of interest" description="Disordered" evidence="1">
    <location>
        <begin position="1"/>
        <end position="32"/>
    </location>
</feature>
<dbReference type="AlphaFoldDB" id="A0A8H6X547"/>
<dbReference type="OrthoDB" id="2593747at2759"/>
<organism evidence="2 3">
    <name type="scientific">Mycena venus</name>
    <dbReference type="NCBI Taxonomy" id="2733690"/>
    <lineage>
        <taxon>Eukaryota</taxon>
        <taxon>Fungi</taxon>
        <taxon>Dikarya</taxon>
        <taxon>Basidiomycota</taxon>
        <taxon>Agaricomycotina</taxon>
        <taxon>Agaricomycetes</taxon>
        <taxon>Agaricomycetidae</taxon>
        <taxon>Agaricales</taxon>
        <taxon>Marasmiineae</taxon>
        <taxon>Mycenaceae</taxon>
        <taxon>Mycena</taxon>
    </lineage>
</organism>
<gene>
    <name evidence="2" type="ORF">MVEN_02282000</name>
</gene>
<sequence>MTSLRRLRSSSDASDSGRPNRRQRLEAEPNSDASVAPLIRDELFYKDGGDCYLQVETHLFKIHRYHLTRGDASVFNDMFLLPSGTKPCQGSTESNPIVLAGDTAERFRGFLTIAYAEPLEFQVAQARLDQVPTLIHCAHFSHKYNITPLLLATLEAMVFALGSTPHLDPHVYISLLGLSKLCAGVRNGVNLPFQSKIQSAVKWGWVSRLSENCEFRQISEALDVGEEYDLHSLLIFGYSHYLEKMALEADALTDTGLLLSPFQNHTWLKPVHRLRILTGLWSQERTWSNFVATVPAFPAGHKCPKRNHNIYCVSAWEQAFRRAVTSPSVLAVPFGAFARRKLKLEAELKPAFESSCISMVLKLEDPLKGLKHGSNHFETAD</sequence>
<accession>A0A8H6X547</accession>
<evidence type="ECO:0008006" key="4">
    <source>
        <dbReference type="Google" id="ProtNLM"/>
    </source>
</evidence>
<evidence type="ECO:0000313" key="3">
    <source>
        <dbReference type="Proteomes" id="UP000620124"/>
    </source>
</evidence>
<dbReference type="EMBL" id="JACAZI010000026">
    <property type="protein sequence ID" value="KAF7334523.1"/>
    <property type="molecule type" value="Genomic_DNA"/>
</dbReference>
<dbReference type="Proteomes" id="UP000620124">
    <property type="component" value="Unassembled WGS sequence"/>
</dbReference>
<name>A0A8H6X547_9AGAR</name>
<keyword evidence="3" id="KW-1185">Reference proteome</keyword>
<proteinExistence type="predicted"/>
<evidence type="ECO:0000313" key="2">
    <source>
        <dbReference type="EMBL" id="KAF7334523.1"/>
    </source>
</evidence>
<comment type="caution">
    <text evidence="2">The sequence shown here is derived from an EMBL/GenBank/DDBJ whole genome shotgun (WGS) entry which is preliminary data.</text>
</comment>
<evidence type="ECO:0000256" key="1">
    <source>
        <dbReference type="SAM" id="MobiDB-lite"/>
    </source>
</evidence>
<protein>
    <recommendedName>
        <fullName evidence="4">BTB domain-containing protein</fullName>
    </recommendedName>
</protein>